<organism evidence="2 3">
    <name type="scientific">Trifolium pratense</name>
    <name type="common">Red clover</name>
    <dbReference type="NCBI Taxonomy" id="57577"/>
    <lineage>
        <taxon>Eukaryota</taxon>
        <taxon>Viridiplantae</taxon>
        <taxon>Streptophyta</taxon>
        <taxon>Embryophyta</taxon>
        <taxon>Tracheophyta</taxon>
        <taxon>Spermatophyta</taxon>
        <taxon>Magnoliopsida</taxon>
        <taxon>eudicotyledons</taxon>
        <taxon>Gunneridae</taxon>
        <taxon>Pentapetalae</taxon>
        <taxon>rosids</taxon>
        <taxon>fabids</taxon>
        <taxon>Fabales</taxon>
        <taxon>Fabaceae</taxon>
        <taxon>Papilionoideae</taxon>
        <taxon>50 kb inversion clade</taxon>
        <taxon>NPAAA clade</taxon>
        <taxon>Hologalegina</taxon>
        <taxon>IRL clade</taxon>
        <taxon>Trifolieae</taxon>
        <taxon>Trifolium</taxon>
    </lineage>
</organism>
<sequence>MEDTPKFASNNDDDSVDVDLSNEVVNNLLRNLTSRAMKGDSSLKYAASSLPGPKASPPPPPPSPPPPATTGSNTTSQGIDILHKVIRSM</sequence>
<evidence type="ECO:0000313" key="2">
    <source>
        <dbReference type="EMBL" id="PNX94119.1"/>
    </source>
</evidence>
<keyword evidence="2" id="KW-0418">Kinase</keyword>
<keyword evidence="2" id="KW-0675">Receptor</keyword>
<reference evidence="2 3" key="2">
    <citation type="journal article" date="2017" name="Front. Plant Sci.">
        <title>Gene Classification and Mining of Molecular Markers Useful in Red Clover (Trifolium pratense) Breeding.</title>
        <authorList>
            <person name="Istvanek J."/>
            <person name="Dluhosova J."/>
            <person name="Dluhos P."/>
            <person name="Patkova L."/>
            <person name="Nedelnik J."/>
            <person name="Repkova J."/>
        </authorList>
    </citation>
    <scope>NUCLEOTIDE SEQUENCE [LARGE SCALE GENOMIC DNA]</scope>
    <source>
        <strain evidence="3">cv. Tatra</strain>
        <tissue evidence="2">Young leaves</tissue>
    </source>
</reference>
<gene>
    <name evidence="2" type="ORF">L195_g017287</name>
</gene>
<keyword evidence="2" id="KW-0808">Transferase</keyword>
<comment type="caution">
    <text evidence="2">The sequence shown here is derived from an EMBL/GenBank/DDBJ whole genome shotgun (WGS) entry which is preliminary data.</text>
</comment>
<name>A0A2K3MTT7_TRIPR</name>
<proteinExistence type="predicted"/>
<dbReference type="GO" id="GO:0016301">
    <property type="term" value="F:kinase activity"/>
    <property type="evidence" value="ECO:0007669"/>
    <property type="project" value="UniProtKB-KW"/>
</dbReference>
<dbReference type="Proteomes" id="UP000236291">
    <property type="component" value="Unassembled WGS sequence"/>
</dbReference>
<accession>A0A2K3MTT7</accession>
<feature type="compositionally biased region" description="Pro residues" evidence="1">
    <location>
        <begin position="54"/>
        <end position="68"/>
    </location>
</feature>
<feature type="region of interest" description="Disordered" evidence="1">
    <location>
        <begin position="40"/>
        <end position="78"/>
    </location>
</feature>
<evidence type="ECO:0000256" key="1">
    <source>
        <dbReference type="SAM" id="MobiDB-lite"/>
    </source>
</evidence>
<dbReference type="EMBL" id="ASHM01012171">
    <property type="protein sequence ID" value="PNX94119.1"/>
    <property type="molecule type" value="Genomic_DNA"/>
</dbReference>
<evidence type="ECO:0000313" key="3">
    <source>
        <dbReference type="Proteomes" id="UP000236291"/>
    </source>
</evidence>
<reference evidence="2 3" key="1">
    <citation type="journal article" date="2014" name="Am. J. Bot.">
        <title>Genome assembly and annotation for red clover (Trifolium pratense; Fabaceae).</title>
        <authorList>
            <person name="Istvanek J."/>
            <person name="Jaros M."/>
            <person name="Krenek A."/>
            <person name="Repkova J."/>
        </authorList>
    </citation>
    <scope>NUCLEOTIDE SEQUENCE [LARGE SCALE GENOMIC DNA]</scope>
    <source>
        <strain evidence="3">cv. Tatra</strain>
        <tissue evidence="2">Young leaves</tissue>
    </source>
</reference>
<protein>
    <submittedName>
        <fullName evidence="2">Cysteine-rich receptor-like protein kinase</fullName>
    </submittedName>
</protein>
<feature type="compositionally biased region" description="Polar residues" evidence="1">
    <location>
        <begin position="69"/>
        <end position="78"/>
    </location>
</feature>
<dbReference type="AlphaFoldDB" id="A0A2K3MTT7"/>